<reference evidence="9" key="1">
    <citation type="submission" date="2023-07" db="EMBL/GenBank/DDBJ databases">
        <title>A chromosome-level genome assembly of Lolium multiflorum.</title>
        <authorList>
            <person name="Chen Y."/>
            <person name="Copetti D."/>
            <person name="Kolliker R."/>
            <person name="Studer B."/>
        </authorList>
    </citation>
    <scope>NUCLEOTIDE SEQUENCE</scope>
    <source>
        <strain evidence="9">02402/16</strain>
        <tissue evidence="9">Leaf</tissue>
    </source>
</reference>
<organism evidence="9 10">
    <name type="scientific">Lolium multiflorum</name>
    <name type="common">Italian ryegrass</name>
    <name type="synonym">Lolium perenne subsp. multiflorum</name>
    <dbReference type="NCBI Taxonomy" id="4521"/>
    <lineage>
        <taxon>Eukaryota</taxon>
        <taxon>Viridiplantae</taxon>
        <taxon>Streptophyta</taxon>
        <taxon>Embryophyta</taxon>
        <taxon>Tracheophyta</taxon>
        <taxon>Spermatophyta</taxon>
        <taxon>Magnoliopsida</taxon>
        <taxon>Liliopsida</taxon>
        <taxon>Poales</taxon>
        <taxon>Poaceae</taxon>
        <taxon>BOP clade</taxon>
        <taxon>Pooideae</taxon>
        <taxon>Poodae</taxon>
        <taxon>Poeae</taxon>
        <taxon>Poeae Chloroplast Group 2 (Poeae type)</taxon>
        <taxon>Loliodinae</taxon>
        <taxon>Loliinae</taxon>
        <taxon>Lolium</taxon>
    </lineage>
</organism>
<evidence type="ECO:0000256" key="6">
    <source>
        <dbReference type="RuleBase" id="RU367028"/>
    </source>
</evidence>
<evidence type="ECO:0000256" key="3">
    <source>
        <dbReference type="ARBA" id="ARBA00023015"/>
    </source>
</evidence>
<protein>
    <recommendedName>
        <fullName evidence="6">Transcription repressor</fullName>
    </recommendedName>
    <alternativeName>
        <fullName evidence="6">Ovate family protein</fullName>
    </alternativeName>
</protein>
<evidence type="ECO:0000313" key="10">
    <source>
        <dbReference type="Proteomes" id="UP001231189"/>
    </source>
</evidence>
<dbReference type="GO" id="GO:0045892">
    <property type="term" value="P:negative regulation of DNA-templated transcription"/>
    <property type="evidence" value="ECO:0007669"/>
    <property type="project" value="UniProtKB-UniRule"/>
</dbReference>
<evidence type="ECO:0000256" key="5">
    <source>
        <dbReference type="ARBA" id="ARBA00023242"/>
    </source>
</evidence>
<dbReference type="PANTHER" id="PTHR33057:SF16">
    <property type="entry name" value="TRANSCRIPTION REPRESSOR"/>
    <property type="match status" value="1"/>
</dbReference>
<feature type="compositionally biased region" description="Pro residues" evidence="7">
    <location>
        <begin position="53"/>
        <end position="66"/>
    </location>
</feature>
<dbReference type="PANTHER" id="PTHR33057">
    <property type="entry name" value="TRANSCRIPTION REPRESSOR OFP7-RELATED"/>
    <property type="match status" value="1"/>
</dbReference>
<evidence type="ECO:0000256" key="2">
    <source>
        <dbReference type="ARBA" id="ARBA00022491"/>
    </source>
</evidence>
<comment type="function">
    <text evidence="6">Transcriptional repressor that regulates multiple aspects of plant growth and development.</text>
</comment>
<feature type="region of interest" description="Disordered" evidence="7">
    <location>
        <begin position="50"/>
        <end position="69"/>
    </location>
</feature>
<dbReference type="PROSITE" id="PS51754">
    <property type="entry name" value="OVATE"/>
    <property type="match status" value="1"/>
</dbReference>
<accession>A0AAD8TIC5</accession>
<proteinExistence type="predicted"/>
<name>A0AAD8TIC5_LOLMU</name>
<dbReference type="GO" id="GO:0005634">
    <property type="term" value="C:nucleus"/>
    <property type="evidence" value="ECO:0007669"/>
    <property type="project" value="UniProtKB-SubCell"/>
</dbReference>
<gene>
    <name evidence="9" type="ORF">QYE76_043969</name>
</gene>
<keyword evidence="3 6" id="KW-0805">Transcription regulation</keyword>
<feature type="region of interest" description="Disordered" evidence="7">
    <location>
        <begin position="196"/>
        <end position="229"/>
    </location>
</feature>
<dbReference type="AlphaFoldDB" id="A0AAD8TIC5"/>
<keyword evidence="5 6" id="KW-0539">Nucleus</keyword>
<keyword evidence="2 6" id="KW-0678">Repressor</keyword>
<dbReference type="InterPro" id="IPR006458">
    <property type="entry name" value="Ovate_C"/>
</dbReference>
<evidence type="ECO:0000256" key="4">
    <source>
        <dbReference type="ARBA" id="ARBA00023163"/>
    </source>
</evidence>
<dbReference type="Pfam" id="PF04844">
    <property type="entry name" value="Ovate"/>
    <property type="match status" value="1"/>
</dbReference>
<evidence type="ECO:0000259" key="8">
    <source>
        <dbReference type="PROSITE" id="PS51754"/>
    </source>
</evidence>
<comment type="subcellular location">
    <subcellularLocation>
        <location evidence="1 6">Nucleus</location>
    </subcellularLocation>
</comment>
<evidence type="ECO:0000313" key="9">
    <source>
        <dbReference type="EMBL" id="KAK1683121.1"/>
    </source>
</evidence>
<dbReference type="NCBIfam" id="TIGR01568">
    <property type="entry name" value="A_thal_3678"/>
    <property type="match status" value="1"/>
</dbReference>
<evidence type="ECO:0000256" key="7">
    <source>
        <dbReference type="SAM" id="MobiDB-lite"/>
    </source>
</evidence>
<feature type="domain" description="OVATE" evidence="8">
    <location>
        <begin position="235"/>
        <end position="294"/>
    </location>
</feature>
<dbReference type="Proteomes" id="UP001231189">
    <property type="component" value="Unassembled WGS sequence"/>
</dbReference>
<sequence length="329" mass="35588">MSLLHPPHLHFNKLKKRARAAIASGTGSHRPAAKARKGLAAILYKLRDVHRPPSSPPSPLPCPSPSTPHHRQLCYPPAPSTWPWPSCRHPRTSSFRARPEDIAAAAAVYRTANAVYDASSEHFLRRPSLDEAWCGKRSSVSVSGQDAVDREPEAEETNKEVQLRETAVVCGVRSERLFFEPAGAEFLSPKQAEVLPGEAEAATKTDEATTAPAGEKDHQTPPAESSELKGGTVVVTVESEDPYGDFRASMVEMVAAHGLRDWEGLEELLAWYLKLNAKGVHAVIVGAFVDMLVGLATPPSPSPPSQSPSSSCITFEDYSSATLDEEEKS</sequence>
<keyword evidence="10" id="KW-1185">Reference proteome</keyword>
<dbReference type="InterPro" id="IPR038933">
    <property type="entry name" value="Ovate"/>
</dbReference>
<dbReference type="EMBL" id="JAUUTY010000002">
    <property type="protein sequence ID" value="KAK1683121.1"/>
    <property type="molecule type" value="Genomic_DNA"/>
</dbReference>
<keyword evidence="4 6" id="KW-0804">Transcription</keyword>
<comment type="caution">
    <text evidence="9">The sequence shown here is derived from an EMBL/GenBank/DDBJ whole genome shotgun (WGS) entry which is preliminary data.</text>
</comment>
<evidence type="ECO:0000256" key="1">
    <source>
        <dbReference type="ARBA" id="ARBA00004123"/>
    </source>
</evidence>